<dbReference type="EC" id="3.4.19.12" evidence="3 11"/>
<dbReference type="InterPro" id="IPR001578">
    <property type="entry name" value="Peptidase_C12_UCH"/>
</dbReference>
<evidence type="ECO:0000313" key="14">
    <source>
        <dbReference type="RefSeq" id="XP_034255287.1"/>
    </source>
</evidence>
<sequence>MAWQPLESNPEVITKYINQAGAEDVQVTDVYGLDPELLAIVPQPVYSVILLFPCSENYEKFKAEEEERLKDKDQNLPSSTFFMKQITPNACGTIALLHSIYNCMDQIKLKDGILKEFLDKAASLSPLERGEALDGMRTIIDLHKEIAAEGQTEAPPAEENIIHHFVAFVHKDGALLELDGRKFGPINHGPTTPGTLLEDTAKICKTFMARDPEELRFTVVALCKAD</sequence>
<dbReference type="InParanoid" id="A0A6P9AB00"/>
<dbReference type="OrthoDB" id="427186at2759"/>
<evidence type="ECO:0000256" key="1">
    <source>
        <dbReference type="ARBA" id="ARBA00000707"/>
    </source>
</evidence>
<dbReference type="PROSITE" id="PS52048">
    <property type="entry name" value="UCH_DOMAIN"/>
    <property type="match status" value="1"/>
</dbReference>
<dbReference type="CDD" id="cd09616">
    <property type="entry name" value="Peptidase_C12_UCH_L1_L3"/>
    <property type="match status" value="1"/>
</dbReference>
<dbReference type="GO" id="GO:0016579">
    <property type="term" value="P:protein deubiquitination"/>
    <property type="evidence" value="ECO:0007669"/>
    <property type="project" value="TreeGrafter"/>
</dbReference>
<dbReference type="KEGG" id="tpal:117653602"/>
<feature type="active site" description="Proton donor" evidence="10">
    <location>
        <position position="164"/>
    </location>
</feature>
<keyword evidence="6 10" id="KW-0378">Hydrolase</keyword>
<dbReference type="GO" id="GO:0004843">
    <property type="term" value="F:cysteine-type deubiquitinase activity"/>
    <property type="evidence" value="ECO:0007669"/>
    <property type="project" value="UniProtKB-UniRule"/>
</dbReference>
<evidence type="ECO:0000256" key="2">
    <source>
        <dbReference type="ARBA" id="ARBA00009326"/>
    </source>
</evidence>
<dbReference type="GO" id="GO:0005737">
    <property type="term" value="C:cytoplasm"/>
    <property type="evidence" value="ECO:0007669"/>
    <property type="project" value="TreeGrafter"/>
</dbReference>
<evidence type="ECO:0000256" key="10">
    <source>
        <dbReference type="PROSITE-ProRule" id="PRU01393"/>
    </source>
</evidence>
<dbReference type="PRINTS" id="PR00707">
    <property type="entry name" value="UBCTHYDRLASE"/>
</dbReference>
<keyword evidence="13" id="KW-1185">Reference proteome</keyword>
<accession>A0A6P9AB00</accession>
<keyword evidence="7 10" id="KW-0788">Thiol protease</keyword>
<dbReference type="RefSeq" id="XP_034255287.1">
    <property type="nucleotide sequence ID" value="XM_034399396.1"/>
</dbReference>
<evidence type="ECO:0000256" key="4">
    <source>
        <dbReference type="ARBA" id="ARBA00022670"/>
    </source>
</evidence>
<comment type="similarity">
    <text evidence="2 10 11">Belongs to the peptidase C12 family.</text>
</comment>
<name>A0A6P9AB00_THRPL</name>
<reference evidence="14" key="1">
    <citation type="submission" date="2025-08" db="UniProtKB">
        <authorList>
            <consortium name="RefSeq"/>
        </authorList>
    </citation>
    <scope>IDENTIFICATION</scope>
    <source>
        <tissue evidence="14">Total insect</tissue>
    </source>
</reference>
<dbReference type="PANTHER" id="PTHR10589">
    <property type="entry name" value="UBIQUITIN CARBOXYL-TERMINAL HYDROLASE"/>
    <property type="match status" value="1"/>
</dbReference>
<dbReference type="GeneID" id="117653602"/>
<evidence type="ECO:0000256" key="8">
    <source>
        <dbReference type="ARBA" id="ARBA00055560"/>
    </source>
</evidence>
<keyword evidence="4 10" id="KW-0645">Protease</keyword>
<dbReference type="InterPro" id="IPR036959">
    <property type="entry name" value="Peptidase_C12_UCH_sf"/>
</dbReference>
<feature type="active site" description="Nucleophile" evidence="10">
    <location>
        <position position="91"/>
    </location>
</feature>
<dbReference type="FunFam" id="3.40.532.10:FF:000006">
    <property type="entry name" value="Ubiquitin carboxyl-terminal hydrolase"/>
    <property type="match status" value="1"/>
</dbReference>
<gene>
    <name evidence="14" type="primary">LOC117653602</name>
</gene>
<dbReference type="GO" id="GO:0006511">
    <property type="term" value="P:ubiquitin-dependent protein catabolic process"/>
    <property type="evidence" value="ECO:0007669"/>
    <property type="project" value="UniProtKB-UniRule"/>
</dbReference>
<keyword evidence="5 10" id="KW-0833">Ubl conjugation pathway</keyword>
<dbReference type="PANTHER" id="PTHR10589:SF17">
    <property type="entry name" value="UBIQUITIN CARBOXYL-TERMINAL HYDROLASE"/>
    <property type="match status" value="1"/>
</dbReference>
<evidence type="ECO:0000256" key="6">
    <source>
        <dbReference type="ARBA" id="ARBA00022801"/>
    </source>
</evidence>
<dbReference type="Pfam" id="PF01088">
    <property type="entry name" value="Peptidase_C12"/>
    <property type="match status" value="1"/>
</dbReference>
<organism evidence="14">
    <name type="scientific">Thrips palmi</name>
    <name type="common">Melon thrips</name>
    <dbReference type="NCBI Taxonomy" id="161013"/>
    <lineage>
        <taxon>Eukaryota</taxon>
        <taxon>Metazoa</taxon>
        <taxon>Ecdysozoa</taxon>
        <taxon>Arthropoda</taxon>
        <taxon>Hexapoda</taxon>
        <taxon>Insecta</taxon>
        <taxon>Pterygota</taxon>
        <taxon>Neoptera</taxon>
        <taxon>Paraneoptera</taxon>
        <taxon>Thysanoptera</taxon>
        <taxon>Terebrantia</taxon>
        <taxon>Thripoidea</taxon>
        <taxon>Thripidae</taxon>
        <taxon>Thrips</taxon>
    </lineage>
</organism>
<evidence type="ECO:0000256" key="7">
    <source>
        <dbReference type="ARBA" id="ARBA00022807"/>
    </source>
</evidence>
<comment type="function">
    <text evidence="8">Ubiquitin-protein hydrolase is involved both in the processing of ubiquitin precursors and of ubiquitinated proteins. This enzyme is a thiol protease that recognizes and hydrolyzes a peptide bond at the C-terminal glycine of ubiquitin.</text>
</comment>
<dbReference type="FunCoup" id="A0A6P9AB00">
    <property type="interactions" value="686"/>
</dbReference>
<dbReference type="InterPro" id="IPR038765">
    <property type="entry name" value="Papain-like_cys_pep_sf"/>
</dbReference>
<dbReference type="Gene3D" id="3.40.532.10">
    <property type="entry name" value="Peptidase C12, ubiquitin carboxyl-terminal hydrolase"/>
    <property type="match status" value="1"/>
</dbReference>
<dbReference type="SUPFAM" id="SSF54001">
    <property type="entry name" value="Cysteine proteinases"/>
    <property type="match status" value="1"/>
</dbReference>
<evidence type="ECO:0000256" key="9">
    <source>
        <dbReference type="ARBA" id="ARBA00073226"/>
    </source>
</evidence>
<evidence type="ECO:0000259" key="12">
    <source>
        <dbReference type="PROSITE" id="PS52048"/>
    </source>
</evidence>
<evidence type="ECO:0000313" key="13">
    <source>
        <dbReference type="Proteomes" id="UP000515158"/>
    </source>
</evidence>
<dbReference type="AlphaFoldDB" id="A0A6P9AB00"/>
<dbReference type="Proteomes" id="UP000515158">
    <property type="component" value="Unplaced"/>
</dbReference>
<feature type="site" description="Transition state stabilizer" evidence="10">
    <location>
        <position position="85"/>
    </location>
</feature>
<comment type="catalytic activity">
    <reaction evidence="1 10 11">
        <text>Thiol-dependent hydrolysis of ester, thioester, amide, peptide and isopeptide bonds formed by the C-terminal Gly of ubiquitin (a 76-residue protein attached to proteins as an intracellular targeting signal).</text>
        <dbReference type="EC" id="3.4.19.12"/>
    </reaction>
</comment>
<evidence type="ECO:0000256" key="3">
    <source>
        <dbReference type="ARBA" id="ARBA00012759"/>
    </source>
</evidence>
<feature type="domain" description="UCH catalytic" evidence="12">
    <location>
        <begin position="2"/>
        <end position="224"/>
    </location>
</feature>
<proteinExistence type="inferred from homology"/>
<dbReference type="CTD" id="33397"/>
<evidence type="ECO:0000256" key="5">
    <source>
        <dbReference type="ARBA" id="ARBA00022786"/>
    </source>
</evidence>
<protein>
    <recommendedName>
        <fullName evidence="9 11">Ubiquitin carboxyl-terminal hydrolase</fullName>
        <ecNumber evidence="3 11">3.4.19.12</ecNumber>
    </recommendedName>
</protein>
<feature type="site" description="Important for enzyme activity" evidence="10">
    <location>
        <position position="179"/>
    </location>
</feature>
<evidence type="ECO:0000256" key="11">
    <source>
        <dbReference type="RuleBase" id="RU361215"/>
    </source>
</evidence>